<evidence type="ECO:0000313" key="2">
    <source>
        <dbReference type="EMBL" id="KAA8566737.1"/>
    </source>
</evidence>
<sequence length="84" mass="9572">MSQGEIDRLAGMQDCLGFVAEVERHRVGIERMSMAETKHFLDTHPSEGMAEDNQDIDGEDEVAKEDDTAEKADDFDEDDDEHWE</sequence>
<proteinExistence type="predicted"/>
<organism evidence="2 3">
    <name type="scientific">Monilinia fructicola</name>
    <name type="common">Brown rot fungus</name>
    <name type="synonym">Ciboria fructicola</name>
    <dbReference type="NCBI Taxonomy" id="38448"/>
    <lineage>
        <taxon>Eukaryota</taxon>
        <taxon>Fungi</taxon>
        <taxon>Dikarya</taxon>
        <taxon>Ascomycota</taxon>
        <taxon>Pezizomycotina</taxon>
        <taxon>Leotiomycetes</taxon>
        <taxon>Helotiales</taxon>
        <taxon>Sclerotiniaceae</taxon>
        <taxon>Monilinia</taxon>
    </lineage>
</organism>
<feature type="compositionally biased region" description="Acidic residues" evidence="1">
    <location>
        <begin position="73"/>
        <end position="84"/>
    </location>
</feature>
<protein>
    <submittedName>
        <fullName evidence="2">Uncharacterized protein</fullName>
    </submittedName>
</protein>
<comment type="caution">
    <text evidence="2">The sequence shown here is derived from an EMBL/GenBank/DDBJ whole genome shotgun (WGS) entry which is preliminary data.</text>
</comment>
<gene>
    <name evidence="2" type="ORF">EYC84_009267</name>
</gene>
<feature type="compositionally biased region" description="Acidic residues" evidence="1">
    <location>
        <begin position="49"/>
        <end position="64"/>
    </location>
</feature>
<keyword evidence="3" id="KW-1185">Reference proteome</keyword>
<reference evidence="2 3" key="1">
    <citation type="submission" date="2019-06" db="EMBL/GenBank/DDBJ databases">
        <title>Genome Sequence of the Brown Rot Fungal Pathogen Monilinia fructicola.</title>
        <authorList>
            <person name="De Miccolis Angelini R.M."/>
            <person name="Landi L."/>
            <person name="Abate D."/>
            <person name="Pollastro S."/>
            <person name="Romanazzi G."/>
            <person name="Faretra F."/>
        </authorList>
    </citation>
    <scope>NUCLEOTIDE SEQUENCE [LARGE SCALE GENOMIC DNA]</scope>
    <source>
        <strain evidence="2 3">Mfrc123</strain>
    </source>
</reference>
<evidence type="ECO:0000313" key="3">
    <source>
        <dbReference type="Proteomes" id="UP000322873"/>
    </source>
</evidence>
<accession>A0A5M9JDA8</accession>
<dbReference type="EMBL" id="VICG01000012">
    <property type="protein sequence ID" value="KAA8566737.1"/>
    <property type="molecule type" value="Genomic_DNA"/>
</dbReference>
<dbReference type="AlphaFoldDB" id="A0A5M9JDA8"/>
<evidence type="ECO:0000256" key="1">
    <source>
        <dbReference type="SAM" id="MobiDB-lite"/>
    </source>
</evidence>
<name>A0A5M9JDA8_MONFR</name>
<feature type="region of interest" description="Disordered" evidence="1">
    <location>
        <begin position="41"/>
        <end position="84"/>
    </location>
</feature>
<dbReference type="Proteomes" id="UP000322873">
    <property type="component" value="Unassembled WGS sequence"/>
</dbReference>